<feature type="transmembrane region" description="Helical" evidence="9">
    <location>
        <begin position="100"/>
        <end position="119"/>
    </location>
</feature>
<dbReference type="Proteomes" id="UP000094849">
    <property type="component" value="Unassembled WGS sequence"/>
</dbReference>
<feature type="domain" description="PAC" evidence="11">
    <location>
        <begin position="583"/>
        <end position="635"/>
    </location>
</feature>
<evidence type="ECO:0000259" key="12">
    <source>
        <dbReference type="PROSITE" id="PS50883"/>
    </source>
</evidence>
<dbReference type="InterPro" id="IPR029787">
    <property type="entry name" value="Nucleotide_cyclase"/>
</dbReference>
<dbReference type="SMART" id="SM00086">
    <property type="entry name" value="PAC"/>
    <property type="match status" value="2"/>
</dbReference>
<keyword evidence="8" id="KW-0902">Two-component regulatory system</keyword>
<dbReference type="SMART" id="SM00052">
    <property type="entry name" value="EAL"/>
    <property type="match status" value="1"/>
</dbReference>
<feature type="transmembrane region" description="Helical" evidence="9">
    <location>
        <begin position="43"/>
        <end position="60"/>
    </location>
</feature>
<keyword evidence="9" id="KW-0472">Membrane</keyword>
<dbReference type="PANTHER" id="PTHR44757">
    <property type="entry name" value="DIGUANYLATE CYCLASE DGCP"/>
    <property type="match status" value="1"/>
</dbReference>
<dbReference type="GO" id="GO:0016301">
    <property type="term" value="F:kinase activity"/>
    <property type="evidence" value="ECO:0007669"/>
    <property type="project" value="UniProtKB-KW"/>
</dbReference>
<keyword evidence="6" id="KW-0418">Kinase</keyword>
<evidence type="ECO:0000256" key="1">
    <source>
        <dbReference type="ARBA" id="ARBA00001946"/>
    </source>
</evidence>
<evidence type="ECO:0000256" key="2">
    <source>
        <dbReference type="ARBA" id="ARBA00004370"/>
    </source>
</evidence>
<dbReference type="GO" id="GO:0000160">
    <property type="term" value="P:phosphorelay signal transduction system"/>
    <property type="evidence" value="ECO:0007669"/>
    <property type="project" value="UniProtKB-KW"/>
</dbReference>
<dbReference type="Pfam" id="PF13426">
    <property type="entry name" value="PAS_9"/>
    <property type="match status" value="1"/>
</dbReference>
<feature type="domain" description="PAS" evidence="10">
    <location>
        <begin position="632"/>
        <end position="677"/>
    </location>
</feature>
<dbReference type="PROSITE" id="PS50112">
    <property type="entry name" value="PAS"/>
    <property type="match status" value="1"/>
</dbReference>
<dbReference type="InterPro" id="IPR025991">
    <property type="entry name" value="Chemoreceptor_zinc-bind_dom"/>
</dbReference>
<dbReference type="CDD" id="cd12914">
    <property type="entry name" value="PDC1_DGC_like"/>
    <property type="match status" value="1"/>
</dbReference>
<dbReference type="InterPro" id="IPR000160">
    <property type="entry name" value="GGDEF_dom"/>
</dbReference>
<dbReference type="PROSITE" id="PS50113">
    <property type="entry name" value="PAC"/>
    <property type="match status" value="2"/>
</dbReference>
<dbReference type="NCBIfam" id="TIGR00254">
    <property type="entry name" value="GGDEF"/>
    <property type="match status" value="1"/>
</dbReference>
<dbReference type="EMBL" id="LVJZ01000003">
    <property type="protein sequence ID" value="ODB97732.1"/>
    <property type="molecule type" value="Genomic_DNA"/>
</dbReference>
<keyword evidence="7" id="KW-0067">ATP-binding</keyword>
<dbReference type="CDD" id="cd01949">
    <property type="entry name" value="GGDEF"/>
    <property type="match status" value="1"/>
</dbReference>
<keyword evidence="15" id="KW-1185">Reference proteome</keyword>
<dbReference type="PROSITE" id="PS50887">
    <property type="entry name" value="GGDEF"/>
    <property type="match status" value="1"/>
</dbReference>
<proteinExistence type="predicted"/>
<dbReference type="Gene3D" id="3.30.450.20">
    <property type="entry name" value="PAS domain"/>
    <property type="match status" value="3"/>
</dbReference>
<feature type="transmembrane region" description="Helical" evidence="9">
    <location>
        <begin position="170"/>
        <end position="187"/>
    </location>
</feature>
<dbReference type="SMART" id="SM00267">
    <property type="entry name" value="GGDEF"/>
    <property type="match status" value="1"/>
</dbReference>
<gene>
    <name evidence="14" type="ORF">A3196_13760</name>
</gene>
<dbReference type="PROSITE" id="PS50883">
    <property type="entry name" value="EAL"/>
    <property type="match status" value="1"/>
</dbReference>
<accession>A0A1E2UT17</accession>
<dbReference type="GO" id="GO:0005524">
    <property type="term" value="F:ATP binding"/>
    <property type="evidence" value="ECO:0007669"/>
    <property type="project" value="UniProtKB-KW"/>
</dbReference>
<dbReference type="SUPFAM" id="SSF103190">
    <property type="entry name" value="Sensory domain-like"/>
    <property type="match status" value="1"/>
</dbReference>
<evidence type="ECO:0000256" key="4">
    <source>
        <dbReference type="ARBA" id="ARBA00022679"/>
    </source>
</evidence>
<dbReference type="STRING" id="1818881.A3196_13760"/>
<keyword evidence="9" id="KW-1133">Transmembrane helix</keyword>
<dbReference type="Gene3D" id="1.20.120.30">
    <property type="entry name" value="Aspartate receptor, ligand-binding domain"/>
    <property type="match status" value="1"/>
</dbReference>
<dbReference type="CDD" id="cd00130">
    <property type="entry name" value="PAS"/>
    <property type="match status" value="1"/>
</dbReference>
<sequence length="1308" mass="146202">MDDSELLSLIPDLVRLGLISGLLLLGLSAVSSHRFRRQGSLDALQDTTFSIVFAVAWALVGMGPKLPAMTVLPVSLADFGLALSIASLVLLGWGKQGRRWVWLYHLALVVTALLALFTGERYTDVLTPFVAILALWHGWNASGLQRRLALGAGILFLFVTATYWGGSAWMANMTATFIIAWMVYSIWAHAGLPLQKRRLLLIALVASPILLMLAGQYVEKDEDEFRHSLLEEAYARLDLARHRMEVLERYGLDMLKIGASDPITLRALAGVPGQHNLQFRVLNRKMGADTSLLLDTDGQVIVCSDPAIIGKNFAWRPFFKAAMAGDTSGYMARGSVTGLPRVFFARPVVDESATTRAVMVAGFNLDTLLGDNVRMDDVILNRQGVILFGPPPFDRGALFPIGAEVESLVHERLFDEQDLQHLGFQRFANDWVRDSSGRPWLWASSPLPGGDWELSKLLSIEPLLDHRARQLTQVSLFIAILVLLAVHYLQSSTFVAVLLGEVDKRRQAEMTLHQVIDTVPIRVFWKDRECHYLGCNPPFARDAGKASPDEMIGLDDFSMGWAEQAEVYRADDKQIMETGQARLDYEEPQSTPDNRLIILRTSKMPLRDASGKIYGVLGIYEDITTQKQIEAQLKDAASVFEHATEGIIIASPAGVILDVNAAFTRITGYRRDEVLGQKPSILKSGKHAPEFYEDLWRSLHEEGSWTGEIWNRRKNGEIYPESLTISSVRSSDGQVQRYVALFSDIRAQKEHQSQLEHVAHYDALTGLPNRVLLGDRLRQTMLQASRRDSQLALVYLDLDGFKEVNDDYGHDVGDRLLVILADRMKNAVREVDTLARLGGDEFVALLADLPDVDTSLPWLQRLLHAIAEPVHDEVGLLQVSASLGVSFYPQAEPIDADQLLRQADQAMYQAKLAGKNRYHLFDAVQDRDLRGQHESVERIRAALTKREFVLHYQPKVDMRQGRVIGVEALIRWQNPEEGLLYPNSFLPTISDHPLMLELGDYVIESALAQIVDWRAEGIALPVSVNLDAMQLDQTDFTDKLRAALARYPKAEPGDLELEVLETSALEDINRVSQIIREVQELGVGFALDDFGTGYSSLTYLKRLPIQTLKIDQSFVRDMLDDPDDLTILDGTLSLAISFRRQVIAEGVESEAHGELLLQLGCELGQGYAIARPMPADQIPAWMANWQPKPAWKKAQKVDRNSVSVLFAMVEHRAWIRQIRCHLNDEQAAPPLDVHRCNLGVWLDALVAKNGADEPAITEIMTLHESIHRKAAELVDLKLHEGKSTAMTRIEEIQPLHQALIAALRILIE</sequence>
<name>A0A1E2UT17_9GAMM</name>
<dbReference type="SUPFAM" id="SSF141868">
    <property type="entry name" value="EAL domain-like"/>
    <property type="match status" value="1"/>
</dbReference>
<dbReference type="InterPro" id="IPR052155">
    <property type="entry name" value="Biofilm_reg_signaling"/>
</dbReference>
<reference evidence="14 15" key="1">
    <citation type="submission" date="2016-03" db="EMBL/GenBank/DDBJ databases">
        <title>Chemosynthetic sulphur-oxidizing symbionts of marine invertebrate animals are capable of nitrogen fixation.</title>
        <authorList>
            <person name="Petersen J.M."/>
            <person name="Kemper A."/>
            <person name="Gruber-Vodicka H."/>
            <person name="Cardini U."/>
            <person name="Geest Mvander."/>
            <person name="Kleiner M."/>
            <person name="Bulgheresi S."/>
            <person name="Fussmann M."/>
            <person name="Herbold C."/>
            <person name="Seah B.K.B."/>
            <person name="Antony C.Paul."/>
            <person name="Liu D."/>
            <person name="Belitz A."/>
            <person name="Weber M."/>
        </authorList>
    </citation>
    <scope>NUCLEOTIDE SEQUENCE [LARGE SCALE GENOMIC DNA]</scope>
    <source>
        <strain evidence="14">G_D</strain>
    </source>
</reference>
<dbReference type="InterPro" id="IPR013656">
    <property type="entry name" value="PAS_4"/>
</dbReference>
<dbReference type="InterPro" id="IPR035919">
    <property type="entry name" value="EAL_sf"/>
</dbReference>
<evidence type="ECO:0000256" key="3">
    <source>
        <dbReference type="ARBA" id="ARBA00022553"/>
    </source>
</evidence>
<feature type="transmembrane region" description="Helical" evidence="9">
    <location>
        <begin position="72"/>
        <end position="93"/>
    </location>
</feature>
<dbReference type="Pfam" id="PF00990">
    <property type="entry name" value="GGDEF"/>
    <property type="match status" value="1"/>
</dbReference>
<evidence type="ECO:0000256" key="6">
    <source>
        <dbReference type="ARBA" id="ARBA00022777"/>
    </source>
</evidence>
<keyword evidence="3" id="KW-0597">Phosphoprotein</keyword>
<evidence type="ECO:0000256" key="7">
    <source>
        <dbReference type="ARBA" id="ARBA00022840"/>
    </source>
</evidence>
<dbReference type="Pfam" id="PF00563">
    <property type="entry name" value="EAL"/>
    <property type="match status" value="1"/>
</dbReference>
<dbReference type="SMART" id="SM00091">
    <property type="entry name" value="PAS"/>
    <property type="match status" value="2"/>
</dbReference>
<evidence type="ECO:0000259" key="13">
    <source>
        <dbReference type="PROSITE" id="PS50887"/>
    </source>
</evidence>
<dbReference type="InterPro" id="IPR001610">
    <property type="entry name" value="PAC"/>
</dbReference>
<keyword evidence="4" id="KW-0808">Transferase</keyword>
<dbReference type="SUPFAM" id="SSF55785">
    <property type="entry name" value="PYP-like sensor domain (PAS domain)"/>
    <property type="match status" value="2"/>
</dbReference>
<keyword evidence="9" id="KW-0812">Transmembrane</keyword>
<feature type="transmembrane region" description="Helical" evidence="9">
    <location>
        <begin position="125"/>
        <end position="141"/>
    </location>
</feature>
<feature type="domain" description="PAC" evidence="11">
    <location>
        <begin position="705"/>
        <end position="757"/>
    </location>
</feature>
<feature type="domain" description="GGDEF" evidence="13">
    <location>
        <begin position="789"/>
        <end position="923"/>
    </location>
</feature>
<dbReference type="InterPro" id="IPR000014">
    <property type="entry name" value="PAS"/>
</dbReference>
<comment type="caution">
    <text evidence="14">The sequence shown here is derived from an EMBL/GenBank/DDBJ whole genome shotgun (WGS) entry which is preliminary data.</text>
</comment>
<feature type="transmembrane region" description="Helical" evidence="9">
    <location>
        <begin position="199"/>
        <end position="218"/>
    </location>
</feature>
<feature type="domain" description="EAL" evidence="12">
    <location>
        <begin position="932"/>
        <end position="1186"/>
    </location>
</feature>
<evidence type="ECO:0000256" key="9">
    <source>
        <dbReference type="SAM" id="Phobius"/>
    </source>
</evidence>
<evidence type="ECO:0000256" key="8">
    <source>
        <dbReference type="ARBA" id="ARBA00023012"/>
    </source>
</evidence>
<evidence type="ECO:0000256" key="5">
    <source>
        <dbReference type="ARBA" id="ARBA00022741"/>
    </source>
</evidence>
<organism evidence="14 15">
    <name type="scientific">Candidatus Thiodiazotropha endoloripes</name>
    <dbReference type="NCBI Taxonomy" id="1818881"/>
    <lineage>
        <taxon>Bacteria</taxon>
        <taxon>Pseudomonadati</taxon>
        <taxon>Pseudomonadota</taxon>
        <taxon>Gammaproteobacteria</taxon>
        <taxon>Chromatiales</taxon>
        <taxon>Sedimenticolaceae</taxon>
        <taxon>Candidatus Thiodiazotropha</taxon>
    </lineage>
</organism>
<dbReference type="NCBIfam" id="TIGR00229">
    <property type="entry name" value="sensory_box"/>
    <property type="match status" value="2"/>
</dbReference>
<evidence type="ECO:0000313" key="14">
    <source>
        <dbReference type="EMBL" id="ODB97732.1"/>
    </source>
</evidence>
<dbReference type="Pfam" id="PF13682">
    <property type="entry name" value="CZB"/>
    <property type="match status" value="1"/>
</dbReference>
<dbReference type="Gene3D" id="3.30.70.270">
    <property type="match status" value="1"/>
</dbReference>
<dbReference type="GO" id="GO:0016020">
    <property type="term" value="C:membrane"/>
    <property type="evidence" value="ECO:0007669"/>
    <property type="project" value="UniProtKB-SubCell"/>
</dbReference>
<comment type="cofactor">
    <cofactor evidence="1">
        <name>Mg(2+)</name>
        <dbReference type="ChEBI" id="CHEBI:18420"/>
    </cofactor>
</comment>
<dbReference type="SUPFAM" id="SSF55073">
    <property type="entry name" value="Nucleotide cyclase"/>
    <property type="match status" value="1"/>
</dbReference>
<dbReference type="InterPro" id="IPR001633">
    <property type="entry name" value="EAL_dom"/>
</dbReference>
<dbReference type="InterPro" id="IPR000700">
    <property type="entry name" value="PAS-assoc_C"/>
</dbReference>
<keyword evidence="5" id="KW-0547">Nucleotide-binding</keyword>
<dbReference type="PANTHER" id="PTHR44757:SF2">
    <property type="entry name" value="BIOFILM ARCHITECTURE MAINTENANCE PROTEIN MBAA"/>
    <property type="match status" value="1"/>
</dbReference>
<dbReference type="CDD" id="cd01948">
    <property type="entry name" value="EAL"/>
    <property type="match status" value="1"/>
</dbReference>
<dbReference type="InterPro" id="IPR043128">
    <property type="entry name" value="Rev_trsase/Diguanyl_cyclase"/>
</dbReference>
<feature type="transmembrane region" description="Helical" evidence="9">
    <location>
        <begin position="13"/>
        <end position="31"/>
    </location>
</feature>
<evidence type="ECO:0008006" key="16">
    <source>
        <dbReference type="Google" id="ProtNLM"/>
    </source>
</evidence>
<feature type="transmembrane region" description="Helical" evidence="9">
    <location>
        <begin position="148"/>
        <end position="164"/>
    </location>
</feature>
<evidence type="ECO:0000313" key="15">
    <source>
        <dbReference type="Proteomes" id="UP000094849"/>
    </source>
</evidence>
<dbReference type="InterPro" id="IPR035965">
    <property type="entry name" value="PAS-like_dom_sf"/>
</dbReference>
<dbReference type="FunFam" id="3.30.70.270:FF:000001">
    <property type="entry name" value="Diguanylate cyclase domain protein"/>
    <property type="match status" value="1"/>
</dbReference>
<dbReference type="InterPro" id="IPR029151">
    <property type="entry name" value="Sensor-like_sf"/>
</dbReference>
<evidence type="ECO:0000259" key="10">
    <source>
        <dbReference type="PROSITE" id="PS50112"/>
    </source>
</evidence>
<comment type="subcellular location">
    <subcellularLocation>
        <location evidence="2">Membrane</location>
    </subcellularLocation>
</comment>
<protein>
    <recommendedName>
        <fullName evidence="16">Diguanylate cyclase</fullName>
    </recommendedName>
</protein>
<dbReference type="Pfam" id="PF08448">
    <property type="entry name" value="PAS_4"/>
    <property type="match status" value="1"/>
</dbReference>
<evidence type="ECO:0000259" key="11">
    <source>
        <dbReference type="PROSITE" id="PS50113"/>
    </source>
</evidence>
<dbReference type="Gene3D" id="3.20.20.450">
    <property type="entry name" value="EAL domain"/>
    <property type="match status" value="1"/>
</dbReference>